<dbReference type="Proteomes" id="UP000094600">
    <property type="component" value="Chromosome"/>
</dbReference>
<sequence length="289" mass="32730">MKERNSKKCTIRSVNYTQWSDIILNWSSAENWDMGEGDTDSFFNVDPNCFFITYRGEQPISSISMARYSDTYAHGGNFIVKPEFRNHICAGRIWKTTMIFADQRTIGCDGNWDISHLYEKRGFVPYYRNLRLSGAVTQKMPLPLGALPITPANIAEVIQYDAECTGIHRGALLTDWFFGKNRYGFYTVSQNRVTGMIGIRKSENGYRIGPFHADNAEAVETLTFTALAQVPTGEQVSADIPETTNNDFLLLAHEIGLRELFFTFRMYKGNNIPKGRLDKVKAIASLELG</sequence>
<dbReference type="PROSITE" id="PS51186">
    <property type="entry name" value="GNAT"/>
    <property type="match status" value="1"/>
</dbReference>
<dbReference type="EMBL" id="CP016176">
    <property type="protein sequence ID" value="AOM41237.1"/>
    <property type="molecule type" value="Genomic_DNA"/>
</dbReference>
<dbReference type="Gene3D" id="3.40.630.90">
    <property type="match status" value="1"/>
</dbReference>
<dbReference type="OrthoDB" id="20916at2"/>
<dbReference type="AlphaFoldDB" id="A0A2G0QD16"/>
<reference evidence="4 6" key="2">
    <citation type="journal article" date="2017" name="Nat. Microbiol.">
        <title>Natural product diversity associated with the nematode symbionts Photorhabdus and Xenorhabdus.</title>
        <authorList>
            <person name="Tobias N.J."/>
            <person name="Wolff H."/>
            <person name="Djahanschiri B."/>
            <person name="Grundmann F."/>
            <person name="Kronenwerth M."/>
            <person name="Shi Y.M."/>
            <person name="Simonyi S."/>
            <person name="Grun P."/>
            <person name="Shapiro-Ilan D."/>
            <person name="Pidot S.J."/>
            <person name="Stinear T.P."/>
            <person name="Ebersberger I."/>
            <person name="Bode H.B."/>
        </authorList>
    </citation>
    <scope>NUCLEOTIDE SEQUENCE [LARGE SCALE GENOMIC DNA]</scope>
    <source>
        <strain evidence="4 6">DSM 17903</strain>
    </source>
</reference>
<dbReference type="Pfam" id="PF18014">
    <property type="entry name" value="Acetyltransf_18"/>
    <property type="match status" value="1"/>
</dbReference>
<dbReference type="KEGG" id="xho:A9255_11980"/>
<dbReference type="InterPro" id="IPR000182">
    <property type="entry name" value="GNAT_dom"/>
</dbReference>
<dbReference type="EMBL" id="NJAI01000003">
    <property type="protein sequence ID" value="PHM55511.1"/>
    <property type="molecule type" value="Genomic_DNA"/>
</dbReference>
<accession>A0A2G0QD16</accession>
<evidence type="ECO:0000313" key="6">
    <source>
        <dbReference type="Proteomes" id="UP000225433"/>
    </source>
</evidence>
<evidence type="ECO:0000313" key="5">
    <source>
        <dbReference type="Proteomes" id="UP000094600"/>
    </source>
</evidence>
<evidence type="ECO:0000313" key="4">
    <source>
        <dbReference type="EMBL" id="PHM57124.1"/>
    </source>
</evidence>
<dbReference type="Gene3D" id="3.40.630.30">
    <property type="match status" value="1"/>
</dbReference>
<dbReference type="InterPro" id="IPR016181">
    <property type="entry name" value="Acyl_CoA_acyltransferase"/>
</dbReference>
<dbReference type="EMBL" id="NJAI01000001">
    <property type="protein sequence ID" value="PHM57124.1"/>
    <property type="molecule type" value="Genomic_DNA"/>
</dbReference>
<evidence type="ECO:0000259" key="1">
    <source>
        <dbReference type="PROSITE" id="PS51186"/>
    </source>
</evidence>
<dbReference type="RefSeq" id="WP_069316918.1">
    <property type="nucleotide sequence ID" value="NZ_CAWNQJ010000001.1"/>
</dbReference>
<dbReference type="PANTHER" id="PTHR47237:SF1">
    <property type="entry name" value="SLL0310 PROTEIN"/>
    <property type="match status" value="1"/>
</dbReference>
<dbReference type="Proteomes" id="UP000225433">
    <property type="component" value="Unassembled WGS sequence"/>
</dbReference>
<protein>
    <submittedName>
        <fullName evidence="4">Acetyltransferase</fullName>
    </submittedName>
</protein>
<dbReference type="PANTHER" id="PTHR47237">
    <property type="entry name" value="SLL0310 PROTEIN"/>
    <property type="match status" value="1"/>
</dbReference>
<dbReference type="InterPro" id="IPR052729">
    <property type="entry name" value="Acyl/Acetyltrans_Enzymes"/>
</dbReference>
<reference evidence="2 5" key="1">
    <citation type="submission" date="2016-06" db="EMBL/GenBank/DDBJ databases">
        <title>Bacterial characters and pathogenicity of Xenorhabdus hominickii from an entomopathogenic nematode, Steinernema monticolum.</title>
        <authorList>
            <person name="Park Y."/>
            <person name="Kim Y."/>
        </authorList>
    </citation>
    <scope>NUCLEOTIDE SEQUENCE [LARGE SCALE GENOMIC DNA]</scope>
    <source>
        <strain evidence="2 5">ANU1</strain>
    </source>
</reference>
<keyword evidence="5" id="KW-1185">Reference proteome</keyword>
<dbReference type="SUPFAM" id="SSF55729">
    <property type="entry name" value="Acyl-CoA N-acyltransferases (Nat)"/>
    <property type="match status" value="1"/>
</dbReference>
<evidence type="ECO:0000313" key="2">
    <source>
        <dbReference type="EMBL" id="AOM41237.1"/>
    </source>
</evidence>
<organism evidence="4 6">
    <name type="scientific">Xenorhabdus hominickii</name>
    <dbReference type="NCBI Taxonomy" id="351679"/>
    <lineage>
        <taxon>Bacteria</taxon>
        <taxon>Pseudomonadati</taxon>
        <taxon>Pseudomonadota</taxon>
        <taxon>Gammaproteobacteria</taxon>
        <taxon>Enterobacterales</taxon>
        <taxon>Morganellaceae</taxon>
        <taxon>Xenorhabdus</taxon>
    </lineage>
</organism>
<name>A0A2G0QD16_XENHO</name>
<proteinExistence type="predicted"/>
<keyword evidence="4" id="KW-0808">Transferase</keyword>
<gene>
    <name evidence="2" type="ORF">A9255_11980</name>
    <name evidence="4" type="ORF">Xhom_00080</name>
    <name evidence="3" type="ORF">Xhom_02255</name>
</gene>
<dbReference type="InterPro" id="IPR041496">
    <property type="entry name" value="YitH/HolE_GNAT"/>
</dbReference>
<dbReference type="STRING" id="351679.A9255_11980"/>
<evidence type="ECO:0000313" key="3">
    <source>
        <dbReference type="EMBL" id="PHM55511.1"/>
    </source>
</evidence>
<dbReference type="GO" id="GO:0016747">
    <property type="term" value="F:acyltransferase activity, transferring groups other than amino-acyl groups"/>
    <property type="evidence" value="ECO:0007669"/>
    <property type="project" value="InterPro"/>
</dbReference>
<feature type="domain" description="N-acetyltransferase" evidence="1">
    <location>
        <begin position="9"/>
        <end position="143"/>
    </location>
</feature>